<feature type="region of interest" description="Disordered" evidence="2">
    <location>
        <begin position="68"/>
        <end position="98"/>
    </location>
</feature>
<feature type="compositionally biased region" description="Basic residues" evidence="2">
    <location>
        <begin position="649"/>
        <end position="660"/>
    </location>
</feature>
<feature type="region of interest" description="Disordered" evidence="2">
    <location>
        <begin position="696"/>
        <end position="716"/>
    </location>
</feature>
<reference evidence="3 4" key="1">
    <citation type="journal article" date="2020" name="Microbiol. Resour. Announc.">
        <title>Draft Genome Sequence of a Cladosporium Species Isolated from the Mesophotic Ascidian Didemnum maculosum.</title>
        <authorList>
            <person name="Gioti A."/>
            <person name="Siaperas R."/>
            <person name="Nikolaivits E."/>
            <person name="Le Goff G."/>
            <person name="Ouazzani J."/>
            <person name="Kotoulas G."/>
            <person name="Topakas E."/>
        </authorList>
    </citation>
    <scope>NUCLEOTIDE SEQUENCE [LARGE SCALE GENOMIC DNA]</scope>
    <source>
        <strain evidence="3 4">TM138-S3</strain>
    </source>
</reference>
<feature type="coiled-coil region" evidence="1">
    <location>
        <begin position="473"/>
        <end position="535"/>
    </location>
</feature>
<dbReference type="GeneID" id="96004626"/>
<feature type="coiled-coil region" evidence="1">
    <location>
        <begin position="409"/>
        <end position="436"/>
    </location>
</feature>
<proteinExistence type="predicted"/>
<feature type="compositionally biased region" description="Low complexity" evidence="2">
    <location>
        <begin position="75"/>
        <end position="91"/>
    </location>
</feature>
<keyword evidence="4" id="KW-1185">Reference proteome</keyword>
<evidence type="ECO:0000256" key="1">
    <source>
        <dbReference type="SAM" id="Coils"/>
    </source>
</evidence>
<sequence>MDEPTFQHVLSQLQHRARELANTASSPPSPASAAQLSALTMAKEANNDSFTEQLRDVKAHLDSMQAKALTQWQAPQSRSPSSSVTVSNPWSPGVPPSPASSADLELAVEALLARKLESVFERIGRVERSVEGLESSVRDSAVFTPTASETTVEDLAAAKEGLERGEPRSGAPSAMGGVEQQTCYATPMNLSQVLREDGQSHGVGLEGPAKSEKDGAVRLASLSELLEEACLHETSETEQAARTEDAYAESTAEPELYYAKPNDDDDDDESAEQKVYAREMEITRLTDIIRQLNEDVAATKADHDAEISRRETNRAVAIREIYDQSEHIHKLETALWERNSSIDRWRNSSQAAQEGLHVMARRNDELRAAYEKTLRELKESAASRHHFMTKYVDENYRFKWLEQRKLQSEQYLQRQLEGYERALDDSERDREAEIRRAMEGRDDELDKLHAFCREKDAVVHQQEEIIARGGAILQERDAEIDRLEQEVEEVLRGRRFVRDHISKLRGKLKDRDEEIEDLKEEVRDEKDRRWRLEELMRRDVDVAKPKAEGIASGADDKQQAVSFARATEEAVSGRGRPAQPSWTPKPIRPGPVTAHEESRRLLWETGASPYFEHQFGSASPVVQQQKRRPSSRESVKPVNGYGSCDKHGSPHRQSSRHVQKRSSAPAVSFASQHVHADNIDAGNDISAHATSQGAECRAAQAAANYGPAGEKKRRHELPLDVTRWPPLPAHAAAAVERVGSLPNLRARTQPSGARGAMCKPASMLDLTSQDTRRPYQAPSVETEAESADEGQGGINSFPA</sequence>
<protein>
    <submittedName>
        <fullName evidence="3">Uncharacterized protein</fullName>
    </submittedName>
</protein>
<comment type="caution">
    <text evidence="3">The sequence shown here is derived from an EMBL/GenBank/DDBJ whole genome shotgun (WGS) entry which is preliminary data.</text>
</comment>
<gene>
    <name evidence="3" type="ORF">WHR41_03182</name>
</gene>
<feature type="region of interest" description="Disordered" evidence="2">
    <location>
        <begin position="744"/>
        <end position="799"/>
    </location>
</feature>
<feature type="region of interest" description="Disordered" evidence="2">
    <location>
        <begin position="615"/>
        <end position="672"/>
    </location>
</feature>
<evidence type="ECO:0000313" key="3">
    <source>
        <dbReference type="EMBL" id="KAL1588151.1"/>
    </source>
</evidence>
<evidence type="ECO:0000256" key="2">
    <source>
        <dbReference type="SAM" id="MobiDB-lite"/>
    </source>
</evidence>
<dbReference type="EMBL" id="JAAQHG020000008">
    <property type="protein sequence ID" value="KAL1588151.1"/>
    <property type="molecule type" value="Genomic_DNA"/>
</dbReference>
<evidence type="ECO:0000313" key="4">
    <source>
        <dbReference type="Proteomes" id="UP000803884"/>
    </source>
</evidence>
<feature type="region of interest" description="Disordered" evidence="2">
    <location>
        <begin position="234"/>
        <end position="272"/>
    </location>
</feature>
<keyword evidence="1" id="KW-0175">Coiled coil</keyword>
<accession>A0AB34KV56</accession>
<dbReference type="Proteomes" id="UP000803884">
    <property type="component" value="Unassembled WGS sequence"/>
</dbReference>
<feature type="compositionally biased region" description="Basic and acidic residues" evidence="2">
    <location>
        <begin position="234"/>
        <end position="245"/>
    </location>
</feature>
<dbReference type="RefSeq" id="XP_069231256.1">
    <property type="nucleotide sequence ID" value="XM_069371788.1"/>
</dbReference>
<feature type="region of interest" description="Disordered" evidence="2">
    <location>
        <begin position="547"/>
        <end position="597"/>
    </location>
</feature>
<organism evidence="3 4">
    <name type="scientific">Cladosporium halotolerans</name>
    <dbReference type="NCBI Taxonomy" id="1052096"/>
    <lineage>
        <taxon>Eukaryota</taxon>
        <taxon>Fungi</taxon>
        <taxon>Dikarya</taxon>
        <taxon>Ascomycota</taxon>
        <taxon>Pezizomycotina</taxon>
        <taxon>Dothideomycetes</taxon>
        <taxon>Dothideomycetidae</taxon>
        <taxon>Cladosporiales</taxon>
        <taxon>Cladosporiaceae</taxon>
        <taxon>Cladosporium</taxon>
    </lineage>
</organism>
<dbReference type="AlphaFoldDB" id="A0AB34KV56"/>
<name>A0AB34KV56_9PEZI</name>